<evidence type="ECO:0000256" key="2">
    <source>
        <dbReference type="ARBA" id="ARBA00022692"/>
    </source>
</evidence>
<feature type="region of interest" description="Disordered" evidence="12">
    <location>
        <begin position="148"/>
        <end position="216"/>
    </location>
</feature>
<feature type="domain" description="Dynamin-type G" evidence="13">
    <location>
        <begin position="285"/>
        <end position="606"/>
    </location>
</feature>
<evidence type="ECO:0000256" key="11">
    <source>
        <dbReference type="ARBA" id="ARBA00048548"/>
    </source>
</evidence>
<evidence type="ECO:0000256" key="6">
    <source>
        <dbReference type="ARBA" id="ARBA00022989"/>
    </source>
</evidence>
<keyword evidence="7" id="KW-0175">Coiled coil</keyword>
<dbReference type="STRING" id="86259.A0A4Z1NR64"/>
<keyword evidence="6" id="KW-1133">Transmembrane helix</keyword>
<evidence type="ECO:0000313" key="15">
    <source>
        <dbReference type="Proteomes" id="UP000298493"/>
    </source>
</evidence>
<dbReference type="Pfam" id="PF00350">
    <property type="entry name" value="Dynamin_N"/>
    <property type="match status" value="1"/>
</dbReference>
<organism evidence="14 15">
    <name type="scientific">Venturia nashicola</name>
    <dbReference type="NCBI Taxonomy" id="86259"/>
    <lineage>
        <taxon>Eukaryota</taxon>
        <taxon>Fungi</taxon>
        <taxon>Dikarya</taxon>
        <taxon>Ascomycota</taxon>
        <taxon>Pezizomycotina</taxon>
        <taxon>Dothideomycetes</taxon>
        <taxon>Pleosporomycetidae</taxon>
        <taxon>Venturiales</taxon>
        <taxon>Venturiaceae</taxon>
        <taxon>Venturia</taxon>
    </lineage>
</organism>
<comment type="subcellular location">
    <subcellularLocation>
        <location evidence="1">Mitochondrion outer membrane</location>
        <topology evidence="1">Multi-pass membrane protein</topology>
    </subcellularLocation>
</comment>
<feature type="region of interest" description="Disordered" evidence="12">
    <location>
        <begin position="1"/>
        <end position="100"/>
    </location>
</feature>
<reference evidence="14 15" key="1">
    <citation type="submission" date="2019-04" db="EMBL/GenBank/DDBJ databases">
        <title>High contiguity whole genome sequence and gene annotation resource for two Venturia nashicola isolates.</title>
        <authorList>
            <person name="Prokchorchik M."/>
            <person name="Won K."/>
            <person name="Lee Y."/>
            <person name="Choi E.D."/>
            <person name="Segonzac C."/>
            <person name="Sohn K.H."/>
        </authorList>
    </citation>
    <scope>NUCLEOTIDE SEQUENCE [LARGE SCALE GENOMIC DNA]</scope>
    <source>
        <strain evidence="14 15">PRI2</strain>
    </source>
</reference>
<dbReference type="Gene3D" id="3.40.50.300">
    <property type="entry name" value="P-loop containing nucleotide triphosphate hydrolases"/>
    <property type="match status" value="1"/>
</dbReference>
<gene>
    <name evidence="14" type="ORF">E6O75_ATG06603</name>
</gene>
<sequence length="941" mass="103523">MNSDNHGANPPKDGSSNGYFNSSPATPRRANTNPGYMQVGTGSSSEHARRLQAMIDNDSGYGGSSLADGDGGEGTWHPGMSYDRPTPSHTPTQHGEYNPAAEHERKVIASHVHQMLYNQNKNILGRAITETVDTLRKLQDMNSQWPAHYPSVQRADPIPNSAARNDPRPGLHHTQTSLDNHYEPPTSSTGRPVPPTRAGTSLGEHASAAESSSAALKRPVAEPRLIAPQLPGEFPHDFSILKIDLKDGRRTDLMQRMDKKSISELLNGQIQKSVQHLFSLRERIDDTSSKVLVTGDLNAGKSTFCNALLRRKILPEDQQPCTSIFCEVLDCSENADVEEVHAIPIGQHYNRDDESTYQVFDIKALEKIVIDDERWASCKIYIKDIRAVDESLLANGVVDIALIDAPGLNKDSVITTANFAKQEEIDVVVFVVSAANHFTESAKEFVFNAAREKAYMFIVVNGFDVIRDKQRAQGMILKQVQKLSPATFKESAELVHFVSSNAVPTAPPPGDPSGGGSGGSGSASFEDPDENGDDDVDEDAVVKHKDPPSPQDKGKGKEKEKLRDFEDLEQSLRRFVLEKRARSKLAPAKTYLMNLLGDLLNIATFNKDIVQAELDRANKELQELVPQLEEFKKTTDNADRTTDRTIEDTVDAVYLFARDTLNSVISRMAEEDHGVPYPGFLSAYQYAEDLKYAMLETISETVGVCELHARQGTVSGVRAISQLGMDHLGNAFPALNFREDLMFSRKKDQLARQVDIEVEMSDFFDIPSLWERQEKIAGTSMAVTVAGVVGGRLIGGVGWLDGTLGAIKVMGVGNVRKMIIPGLLATVVLGVSYAVASIPNSLPRRLSSKLHAQLAALDYTHSNASRISSEVRRALKFPAENLRIGLKRNVEHLQDEKQKTDKLKQESHVAQKYFINLVTKTGEIKRRVENVDLEAPAPGGL</sequence>
<feature type="compositionally biased region" description="Gly residues" evidence="12">
    <location>
        <begin position="512"/>
        <end position="521"/>
    </location>
</feature>
<keyword evidence="2" id="KW-0812">Transmembrane</keyword>
<keyword evidence="9" id="KW-0342">GTP-binding</keyword>
<evidence type="ECO:0000256" key="3">
    <source>
        <dbReference type="ARBA" id="ARBA00022741"/>
    </source>
</evidence>
<comment type="caution">
    <text evidence="14">The sequence shown here is derived from an EMBL/GenBank/DDBJ whole genome shotgun (WGS) entry which is preliminary data.</text>
</comment>
<name>A0A4Z1NR64_9PEZI</name>
<keyword evidence="8" id="KW-0496">Mitochondrion</keyword>
<dbReference type="InterPro" id="IPR045063">
    <property type="entry name" value="Dynamin_N"/>
</dbReference>
<dbReference type="GO" id="GO:0008053">
    <property type="term" value="P:mitochondrial fusion"/>
    <property type="evidence" value="ECO:0007669"/>
    <property type="project" value="TreeGrafter"/>
</dbReference>
<dbReference type="GO" id="GO:0003924">
    <property type="term" value="F:GTPase activity"/>
    <property type="evidence" value="ECO:0007669"/>
    <property type="project" value="InterPro"/>
</dbReference>
<dbReference type="GO" id="GO:0005741">
    <property type="term" value="C:mitochondrial outer membrane"/>
    <property type="evidence" value="ECO:0007669"/>
    <property type="project" value="UniProtKB-SubCell"/>
</dbReference>
<dbReference type="OrthoDB" id="9984778at2759"/>
<dbReference type="SUPFAM" id="SSF52540">
    <property type="entry name" value="P-loop containing nucleoside triphosphate hydrolases"/>
    <property type="match status" value="1"/>
</dbReference>
<dbReference type="Proteomes" id="UP000298493">
    <property type="component" value="Unassembled WGS sequence"/>
</dbReference>
<evidence type="ECO:0000256" key="7">
    <source>
        <dbReference type="ARBA" id="ARBA00023054"/>
    </source>
</evidence>
<evidence type="ECO:0000256" key="9">
    <source>
        <dbReference type="ARBA" id="ARBA00023134"/>
    </source>
</evidence>
<evidence type="ECO:0000256" key="8">
    <source>
        <dbReference type="ARBA" id="ARBA00023128"/>
    </source>
</evidence>
<evidence type="ECO:0000256" key="4">
    <source>
        <dbReference type="ARBA" id="ARBA00022787"/>
    </source>
</evidence>
<keyword evidence="3" id="KW-0547">Nucleotide-binding</keyword>
<evidence type="ECO:0000259" key="13">
    <source>
        <dbReference type="PROSITE" id="PS51718"/>
    </source>
</evidence>
<dbReference type="PANTHER" id="PTHR10465">
    <property type="entry name" value="TRANSMEMBRANE GTPASE FZO1"/>
    <property type="match status" value="1"/>
</dbReference>
<feature type="compositionally biased region" description="Low complexity" evidence="12">
    <location>
        <begin position="206"/>
        <end position="215"/>
    </location>
</feature>
<comment type="catalytic activity">
    <reaction evidence="11">
        <text>GTP + H2O = GDP + phosphate + H(+)</text>
        <dbReference type="Rhea" id="RHEA:19669"/>
        <dbReference type="ChEBI" id="CHEBI:15377"/>
        <dbReference type="ChEBI" id="CHEBI:15378"/>
        <dbReference type="ChEBI" id="CHEBI:37565"/>
        <dbReference type="ChEBI" id="CHEBI:43474"/>
        <dbReference type="ChEBI" id="CHEBI:58189"/>
    </reaction>
</comment>
<evidence type="ECO:0000256" key="12">
    <source>
        <dbReference type="SAM" id="MobiDB-lite"/>
    </source>
</evidence>
<accession>A0A4Z1NR64</accession>
<keyword evidence="5" id="KW-0378">Hydrolase</keyword>
<dbReference type="GO" id="GO:0051646">
    <property type="term" value="P:mitochondrion localization"/>
    <property type="evidence" value="ECO:0007669"/>
    <property type="project" value="TreeGrafter"/>
</dbReference>
<keyword evidence="10" id="KW-0472">Membrane</keyword>
<keyword evidence="4" id="KW-1000">Mitochondrion outer membrane</keyword>
<evidence type="ECO:0000256" key="1">
    <source>
        <dbReference type="ARBA" id="ARBA00004374"/>
    </source>
</evidence>
<dbReference type="PROSITE" id="PS51718">
    <property type="entry name" value="G_DYNAMIN_2"/>
    <property type="match status" value="1"/>
</dbReference>
<dbReference type="InterPro" id="IPR027094">
    <property type="entry name" value="Mitofusin_fam"/>
</dbReference>
<evidence type="ECO:0000313" key="14">
    <source>
        <dbReference type="EMBL" id="TID18527.1"/>
    </source>
</evidence>
<dbReference type="GO" id="GO:0005525">
    <property type="term" value="F:GTP binding"/>
    <property type="evidence" value="ECO:0007669"/>
    <property type="project" value="UniProtKB-KW"/>
</dbReference>
<dbReference type="InterPro" id="IPR027417">
    <property type="entry name" value="P-loop_NTPase"/>
</dbReference>
<feature type="compositionally biased region" description="Basic and acidic residues" evidence="12">
    <location>
        <begin position="540"/>
        <end position="562"/>
    </location>
</feature>
<evidence type="ECO:0000256" key="10">
    <source>
        <dbReference type="ARBA" id="ARBA00023136"/>
    </source>
</evidence>
<dbReference type="PANTHER" id="PTHR10465:SF0">
    <property type="entry name" value="SARCALUMENIN"/>
    <property type="match status" value="1"/>
</dbReference>
<dbReference type="FunFam" id="3.40.50.300:FF:000638">
    <property type="entry name" value="Transmembrane GTPase Fzo1, putative"/>
    <property type="match status" value="1"/>
</dbReference>
<dbReference type="EMBL" id="SNSC02000014">
    <property type="protein sequence ID" value="TID18527.1"/>
    <property type="molecule type" value="Genomic_DNA"/>
</dbReference>
<dbReference type="AlphaFoldDB" id="A0A4Z1NR64"/>
<feature type="compositionally biased region" description="Polar residues" evidence="12">
    <location>
        <begin position="173"/>
        <end position="190"/>
    </location>
</feature>
<proteinExistence type="predicted"/>
<evidence type="ECO:0000256" key="5">
    <source>
        <dbReference type="ARBA" id="ARBA00022801"/>
    </source>
</evidence>
<feature type="compositionally biased region" description="Acidic residues" evidence="12">
    <location>
        <begin position="526"/>
        <end position="539"/>
    </location>
</feature>
<feature type="compositionally biased region" description="Polar residues" evidence="12">
    <location>
        <begin position="14"/>
        <end position="45"/>
    </location>
</feature>
<feature type="region of interest" description="Disordered" evidence="12">
    <location>
        <begin position="501"/>
        <end position="562"/>
    </location>
</feature>
<keyword evidence="15" id="KW-1185">Reference proteome</keyword>
<dbReference type="InterPro" id="IPR030381">
    <property type="entry name" value="G_DYNAMIN_dom"/>
</dbReference>
<protein>
    <recommendedName>
        <fullName evidence="13">Dynamin-type G domain-containing protein</fullName>
    </recommendedName>
</protein>